<accession>A0ABR4M9V5</accession>
<gene>
    <name evidence="1" type="ORF">HOO65_080004</name>
</gene>
<reference evidence="1 2" key="1">
    <citation type="submission" date="2020-05" db="EMBL/GenBank/DDBJ databases">
        <title>Ceratocystis lukuohia genome.</title>
        <authorList>
            <person name="Harrington T.C."/>
            <person name="Kim K."/>
            <person name="Mayers C.G."/>
        </authorList>
    </citation>
    <scope>NUCLEOTIDE SEQUENCE [LARGE SCALE GENOMIC DNA]</scope>
    <source>
        <strain evidence="1 2">C4212</strain>
    </source>
</reference>
<dbReference type="Proteomes" id="UP001610728">
    <property type="component" value="Unassembled WGS sequence"/>
</dbReference>
<organism evidence="1 2">
    <name type="scientific">Ceratocystis lukuohia</name>
    <dbReference type="NCBI Taxonomy" id="2019550"/>
    <lineage>
        <taxon>Eukaryota</taxon>
        <taxon>Fungi</taxon>
        <taxon>Dikarya</taxon>
        <taxon>Ascomycota</taxon>
        <taxon>Pezizomycotina</taxon>
        <taxon>Sordariomycetes</taxon>
        <taxon>Hypocreomycetidae</taxon>
        <taxon>Microascales</taxon>
        <taxon>Ceratocystidaceae</taxon>
        <taxon>Ceratocystis</taxon>
    </lineage>
</organism>
<dbReference type="EMBL" id="JABSNW010000008">
    <property type="protein sequence ID" value="KAL2885054.1"/>
    <property type="molecule type" value="Genomic_DNA"/>
</dbReference>
<proteinExistence type="predicted"/>
<evidence type="ECO:0000313" key="2">
    <source>
        <dbReference type="Proteomes" id="UP001610728"/>
    </source>
</evidence>
<dbReference type="GeneID" id="98120741"/>
<name>A0ABR4M9V5_9PEZI</name>
<comment type="caution">
    <text evidence="1">The sequence shown here is derived from an EMBL/GenBank/DDBJ whole genome shotgun (WGS) entry which is preliminary data.</text>
</comment>
<protein>
    <submittedName>
        <fullName evidence="1">Uncharacterized protein</fullName>
    </submittedName>
</protein>
<sequence length="268" mass="30145">MTTIIDSFYQAIPEVQVSPPLGTSRRTHVSGSSTAYAEAPYLAFHTDLVLWEMYADRILQRLHASDSFSCNYLATWEPCRRLVNEADVADAAAVQLMNPVEMAFCAIHGSRIKSLNNSAAPNRSRADKVWMRYDAVRGWTHFAILDYKKIGTINEDEVFRACVSPSDYHSTVDSQVSLFRGDILTIIKQGVNYSESYETRYIAFFDWDVLLLLYFGDRIGTTGGSWCSLAIITDKRHMRKALLGFLERAYKSSVSGEARLSSIVPSIP</sequence>
<evidence type="ECO:0000313" key="1">
    <source>
        <dbReference type="EMBL" id="KAL2885054.1"/>
    </source>
</evidence>
<keyword evidence="2" id="KW-1185">Reference proteome</keyword>
<dbReference type="RefSeq" id="XP_070856235.1">
    <property type="nucleotide sequence ID" value="XM_071001391.1"/>
</dbReference>